<keyword evidence="1" id="KW-0472">Membrane</keyword>
<dbReference type="Proteomes" id="UP000451565">
    <property type="component" value="Unassembled WGS sequence"/>
</dbReference>
<feature type="transmembrane region" description="Helical" evidence="1">
    <location>
        <begin position="119"/>
        <end position="139"/>
    </location>
</feature>
<dbReference type="AlphaFoldDB" id="A0A843YVF1"/>
<feature type="transmembrane region" description="Helical" evidence="1">
    <location>
        <begin position="72"/>
        <end position="89"/>
    </location>
</feature>
<name>A0A843YVF1_9BURK</name>
<evidence type="ECO:0000256" key="1">
    <source>
        <dbReference type="SAM" id="Phobius"/>
    </source>
</evidence>
<gene>
    <name evidence="3" type="ORF">GEV47_13425</name>
</gene>
<sequence length="213" mass="23280">MFARASTDFAWRLEVTILVFSVLQGLLIATALLAGHFTLDTAKGRAALFAAMSCCGALLAFFGQRYHVGADVYPLLVSWAVLILPWVLVSRMLSAWCLWLGLLNLALLLYFGQTGFTPLNGLVASLFFIASSMAAVFWLKRERRTTHHAAEINSEPQLVDHNTVKHNRGGLILIGLMLILAVVNQAIWQKEQGLASGAHAQLPAKKPTIVPSK</sequence>
<comment type="caution">
    <text evidence="3">The sequence shown here is derived from an EMBL/GenBank/DDBJ whole genome shotgun (WGS) entry which is preliminary data.</text>
</comment>
<feature type="transmembrane region" description="Helical" evidence="1">
    <location>
        <begin position="15"/>
        <end position="34"/>
    </location>
</feature>
<evidence type="ECO:0000313" key="4">
    <source>
        <dbReference type="Proteomes" id="UP000451565"/>
    </source>
</evidence>
<feature type="transmembrane region" description="Helical" evidence="1">
    <location>
        <begin position="170"/>
        <end position="188"/>
    </location>
</feature>
<keyword evidence="4" id="KW-1185">Reference proteome</keyword>
<keyword evidence="1" id="KW-1133">Transmembrane helix</keyword>
<dbReference type="InterPro" id="IPR018677">
    <property type="entry name" value="DUF2157"/>
</dbReference>
<dbReference type="Pfam" id="PF09925">
    <property type="entry name" value="DUF2157"/>
    <property type="match status" value="1"/>
</dbReference>
<feature type="transmembrane region" description="Helical" evidence="1">
    <location>
        <begin position="46"/>
        <end position="66"/>
    </location>
</feature>
<evidence type="ECO:0000259" key="2">
    <source>
        <dbReference type="Pfam" id="PF09925"/>
    </source>
</evidence>
<organism evidence="3 4">
    <name type="scientific">Glaciimonas soli</name>
    <dbReference type="NCBI Taxonomy" id="2590999"/>
    <lineage>
        <taxon>Bacteria</taxon>
        <taxon>Pseudomonadati</taxon>
        <taxon>Pseudomonadota</taxon>
        <taxon>Betaproteobacteria</taxon>
        <taxon>Burkholderiales</taxon>
        <taxon>Oxalobacteraceae</taxon>
        <taxon>Glaciimonas</taxon>
    </lineage>
</organism>
<proteinExistence type="predicted"/>
<feature type="transmembrane region" description="Helical" evidence="1">
    <location>
        <begin position="96"/>
        <end position="113"/>
    </location>
</feature>
<dbReference type="EMBL" id="WINI01000007">
    <property type="protein sequence ID" value="MQR01674.1"/>
    <property type="molecule type" value="Genomic_DNA"/>
</dbReference>
<keyword evidence="1" id="KW-0812">Transmembrane</keyword>
<evidence type="ECO:0000313" key="3">
    <source>
        <dbReference type="EMBL" id="MQR01674.1"/>
    </source>
</evidence>
<accession>A0A843YVF1</accession>
<protein>
    <submittedName>
        <fullName evidence="3">DUF2157 domain-containing protein</fullName>
    </submittedName>
</protein>
<reference evidence="3 4" key="1">
    <citation type="submission" date="2019-10" db="EMBL/GenBank/DDBJ databases">
        <title>Glaciimonas soli sp. nov., a psychrophilic bacterium isolated from the forest soil of a high elevation mountain in Taiwan.</title>
        <authorList>
            <person name="Wang L.-T."/>
            <person name="Shieh W.Y."/>
        </authorList>
    </citation>
    <scope>NUCLEOTIDE SEQUENCE [LARGE SCALE GENOMIC DNA]</scope>
    <source>
        <strain evidence="3 4">GS1</strain>
    </source>
</reference>
<feature type="domain" description="DUF2157" evidence="2">
    <location>
        <begin position="20"/>
        <end position="96"/>
    </location>
</feature>